<keyword evidence="2" id="KW-0812">Transmembrane</keyword>
<dbReference type="AlphaFoldDB" id="A0A4V2XRS1"/>
<evidence type="ECO:0000256" key="1">
    <source>
        <dbReference type="SAM" id="MobiDB-lite"/>
    </source>
</evidence>
<dbReference type="SUPFAM" id="SSF103473">
    <property type="entry name" value="MFS general substrate transporter"/>
    <property type="match status" value="1"/>
</dbReference>
<feature type="transmembrane region" description="Helical" evidence="2">
    <location>
        <begin position="354"/>
        <end position="376"/>
    </location>
</feature>
<dbReference type="Pfam" id="PF07690">
    <property type="entry name" value="MFS_1"/>
    <property type="match status" value="1"/>
</dbReference>
<accession>A0A4V2XRS1</accession>
<dbReference type="InterPro" id="IPR018490">
    <property type="entry name" value="cNMP-bd_dom_sf"/>
</dbReference>
<keyword evidence="2" id="KW-1133">Transmembrane helix</keyword>
<evidence type="ECO:0000259" key="3">
    <source>
        <dbReference type="PROSITE" id="PS50042"/>
    </source>
</evidence>
<dbReference type="PROSITE" id="PS50042">
    <property type="entry name" value="CNMP_BINDING_3"/>
    <property type="match status" value="1"/>
</dbReference>
<organism evidence="4 5">
    <name type="scientific">Kribbella albertanoniae</name>
    <dbReference type="NCBI Taxonomy" id="1266829"/>
    <lineage>
        <taxon>Bacteria</taxon>
        <taxon>Bacillati</taxon>
        <taxon>Actinomycetota</taxon>
        <taxon>Actinomycetes</taxon>
        <taxon>Propionibacteriales</taxon>
        <taxon>Kribbellaceae</taxon>
        <taxon>Kribbella</taxon>
    </lineage>
</organism>
<feature type="transmembrane region" description="Helical" evidence="2">
    <location>
        <begin position="501"/>
        <end position="529"/>
    </location>
</feature>
<name>A0A4V2XRS1_9ACTN</name>
<dbReference type="SMART" id="SM00100">
    <property type="entry name" value="cNMP"/>
    <property type="match status" value="1"/>
</dbReference>
<feature type="transmembrane region" description="Helical" evidence="2">
    <location>
        <begin position="429"/>
        <end position="457"/>
    </location>
</feature>
<reference evidence="4 5" key="1">
    <citation type="submission" date="2019-03" db="EMBL/GenBank/DDBJ databases">
        <title>Draft genome sequences of novel Actinobacteria.</title>
        <authorList>
            <person name="Sahin N."/>
            <person name="Ay H."/>
            <person name="Saygin H."/>
        </authorList>
    </citation>
    <scope>NUCLEOTIDE SEQUENCE [LARGE SCALE GENOMIC DNA]</scope>
    <source>
        <strain evidence="4 5">JCM 30547</strain>
    </source>
</reference>
<sequence length="541" mass="55979">MSSDEGATHDMAMQKELRLSPLFRTLGNHERETVSALLVERVFPAGSVVAEAGFLFVVAGRASLTVGGSLASTLGPGDHIGAAALVGLPRSATLTALTDLHCFAMPWPAFRQLLDASPEVAGELLIALGTHPAPPSSDADDNQPRPLSTGTRHRASGVASHLSTASDEAATALLPAFVVGTLGSSPLALGLIEGLANAADGIARLGGGALSENPRRRPLISLVAFTLTALLNGLVALAATSPQVGMLRAGASGARGLRSPQRYAAVPERAGKGGYGEEFGRKRATHHLVSVTGPLLAFAILALADVRSALVATLVPGLLAVAMGTWVIRRTPSRPNAISPPTRLRVRAVFQGPLGRFMTAITLFELSNFAAVLLILRATKLLEHRDVPFGAQAMAVLLYLLWRLAACASSYLCGRLLDSHRPVDLMRAGVVMLLVSYAGFALLPGTVLGLALCFLYAGAAIGVVDAAEHVGVAQVAPGPLRWSAFGSLSAVRSLGRLTATIAATAVWTFLGAEFGLLLAVPLMIAALAVMSSHDPGIRPPA</sequence>
<proteinExistence type="predicted"/>
<dbReference type="CDD" id="cd00038">
    <property type="entry name" value="CAP_ED"/>
    <property type="match status" value="1"/>
</dbReference>
<dbReference type="SUPFAM" id="SSF51206">
    <property type="entry name" value="cAMP-binding domain-like"/>
    <property type="match status" value="1"/>
</dbReference>
<dbReference type="Proteomes" id="UP000295075">
    <property type="component" value="Unassembled WGS sequence"/>
</dbReference>
<dbReference type="EMBL" id="SMKA01000038">
    <property type="protein sequence ID" value="TDC30985.1"/>
    <property type="molecule type" value="Genomic_DNA"/>
</dbReference>
<dbReference type="RefSeq" id="WP_132405873.1">
    <property type="nucleotide sequence ID" value="NZ_SMKA01000038.1"/>
</dbReference>
<feature type="domain" description="Cyclic nucleotide-binding" evidence="3">
    <location>
        <begin position="22"/>
        <end position="114"/>
    </location>
</feature>
<dbReference type="InterPro" id="IPR000595">
    <property type="entry name" value="cNMP-bd_dom"/>
</dbReference>
<feature type="transmembrane region" description="Helical" evidence="2">
    <location>
        <begin position="310"/>
        <end position="328"/>
    </location>
</feature>
<feature type="transmembrane region" description="Helical" evidence="2">
    <location>
        <begin position="396"/>
        <end position="417"/>
    </location>
</feature>
<evidence type="ECO:0000313" key="5">
    <source>
        <dbReference type="Proteomes" id="UP000295075"/>
    </source>
</evidence>
<feature type="region of interest" description="Disordered" evidence="1">
    <location>
        <begin position="131"/>
        <end position="156"/>
    </location>
</feature>
<protein>
    <submittedName>
        <fullName evidence="4">MFS transporter</fullName>
    </submittedName>
</protein>
<dbReference type="PANTHER" id="PTHR23518">
    <property type="entry name" value="C-METHYLTRANSFERASE"/>
    <property type="match status" value="1"/>
</dbReference>
<dbReference type="InterPro" id="IPR036259">
    <property type="entry name" value="MFS_trans_sf"/>
</dbReference>
<dbReference type="Gene3D" id="2.60.120.10">
    <property type="entry name" value="Jelly Rolls"/>
    <property type="match status" value="1"/>
</dbReference>
<dbReference type="PANTHER" id="PTHR23518:SF2">
    <property type="entry name" value="MAJOR FACILITATOR SUPERFAMILY TRANSPORTER"/>
    <property type="match status" value="1"/>
</dbReference>
<evidence type="ECO:0000313" key="4">
    <source>
        <dbReference type="EMBL" id="TDC30985.1"/>
    </source>
</evidence>
<dbReference type="OrthoDB" id="9803985at2"/>
<keyword evidence="2" id="KW-0472">Membrane</keyword>
<comment type="caution">
    <text evidence="4">The sequence shown here is derived from an EMBL/GenBank/DDBJ whole genome shotgun (WGS) entry which is preliminary data.</text>
</comment>
<dbReference type="GO" id="GO:0022857">
    <property type="term" value="F:transmembrane transporter activity"/>
    <property type="evidence" value="ECO:0007669"/>
    <property type="project" value="InterPro"/>
</dbReference>
<feature type="transmembrane region" description="Helical" evidence="2">
    <location>
        <begin position="219"/>
        <end position="239"/>
    </location>
</feature>
<evidence type="ECO:0000256" key="2">
    <source>
        <dbReference type="SAM" id="Phobius"/>
    </source>
</evidence>
<dbReference type="Gene3D" id="1.20.1250.20">
    <property type="entry name" value="MFS general substrate transporter like domains"/>
    <property type="match status" value="1"/>
</dbReference>
<gene>
    <name evidence="4" type="ORF">E1261_12060</name>
</gene>
<dbReference type="InterPro" id="IPR011701">
    <property type="entry name" value="MFS"/>
</dbReference>
<dbReference type="InterPro" id="IPR014710">
    <property type="entry name" value="RmlC-like_jellyroll"/>
</dbReference>
<keyword evidence="5" id="KW-1185">Reference proteome</keyword>
<dbReference type="Pfam" id="PF00027">
    <property type="entry name" value="cNMP_binding"/>
    <property type="match status" value="1"/>
</dbReference>